<dbReference type="Proteomes" id="UP000269542">
    <property type="component" value="Chromosome"/>
</dbReference>
<evidence type="ECO:0000259" key="2">
    <source>
        <dbReference type="PROSITE" id="PS51462"/>
    </source>
</evidence>
<dbReference type="Pfam" id="PF00293">
    <property type="entry name" value="NUDIX"/>
    <property type="match status" value="1"/>
</dbReference>
<name>A0A3S4YXX7_9ACTO</name>
<feature type="domain" description="Nudix hydrolase" evidence="2">
    <location>
        <begin position="97"/>
        <end position="234"/>
    </location>
</feature>
<feature type="compositionally biased region" description="Low complexity" evidence="1">
    <location>
        <begin position="58"/>
        <end position="71"/>
    </location>
</feature>
<accession>A0A3S4YXX7</accession>
<sequence length="239" mass="25579">MLTPDSVAAELAGWHARFFDSDDDAVHSSNDAVRSSNPAQASDDDARPTTDAVHASDTAHTTNTRPTTAPLTAHRLSDFRELVLEHGEGALFKGTHPRHITASLFVLSTDLSQILLAEHKKAKMWLQFGGHLERADASLADAALREGREESGLAEFVHVLPEPCDFDIHELGGGFGAICREHWDVGFVALADADAPVVVSSESENVRWFPVADLPDGGAGGMAERVQSALARAKAGLEN</sequence>
<reference evidence="3 4" key="1">
    <citation type="submission" date="2018-12" db="EMBL/GenBank/DDBJ databases">
        <authorList>
            <consortium name="Pathogen Informatics"/>
        </authorList>
    </citation>
    <scope>NUCLEOTIDE SEQUENCE [LARGE SCALE GENOMIC DNA]</scope>
    <source>
        <strain evidence="3 4">NCTC13354</strain>
    </source>
</reference>
<protein>
    <submittedName>
        <fullName evidence="3">NUDIX domain</fullName>
    </submittedName>
</protein>
<dbReference type="RefSeq" id="WP_164712364.1">
    <property type="nucleotide sequence ID" value="NZ_LR134476.1"/>
</dbReference>
<dbReference type="Gene3D" id="3.90.79.10">
    <property type="entry name" value="Nucleoside Triphosphate Pyrophosphohydrolase"/>
    <property type="match status" value="1"/>
</dbReference>
<dbReference type="InterPro" id="IPR000086">
    <property type="entry name" value="NUDIX_hydrolase_dom"/>
</dbReference>
<gene>
    <name evidence="3" type="ORF">NCTC13354_00983</name>
</gene>
<proteinExistence type="predicted"/>
<dbReference type="CDD" id="cd03674">
    <property type="entry name" value="NUDIX_Hydrolase"/>
    <property type="match status" value="1"/>
</dbReference>
<evidence type="ECO:0000313" key="4">
    <source>
        <dbReference type="Proteomes" id="UP000269542"/>
    </source>
</evidence>
<evidence type="ECO:0000256" key="1">
    <source>
        <dbReference type="SAM" id="MobiDB-lite"/>
    </source>
</evidence>
<dbReference type="SUPFAM" id="SSF55811">
    <property type="entry name" value="Nudix"/>
    <property type="match status" value="1"/>
</dbReference>
<dbReference type="AlphaFoldDB" id="A0A3S4YXX7"/>
<feature type="compositionally biased region" description="Polar residues" evidence="1">
    <location>
        <begin position="27"/>
        <end position="40"/>
    </location>
</feature>
<feature type="region of interest" description="Disordered" evidence="1">
    <location>
        <begin position="26"/>
        <end position="71"/>
    </location>
</feature>
<evidence type="ECO:0000313" key="3">
    <source>
        <dbReference type="EMBL" id="VEI13271.1"/>
    </source>
</evidence>
<organism evidence="3 4">
    <name type="scientific">Trueperella bialowiezensis</name>
    <dbReference type="NCBI Taxonomy" id="312285"/>
    <lineage>
        <taxon>Bacteria</taxon>
        <taxon>Bacillati</taxon>
        <taxon>Actinomycetota</taxon>
        <taxon>Actinomycetes</taxon>
        <taxon>Actinomycetales</taxon>
        <taxon>Actinomycetaceae</taxon>
        <taxon>Trueperella</taxon>
    </lineage>
</organism>
<keyword evidence="4" id="KW-1185">Reference proteome</keyword>
<dbReference type="EMBL" id="LR134476">
    <property type="protein sequence ID" value="VEI13271.1"/>
    <property type="molecule type" value="Genomic_DNA"/>
</dbReference>
<dbReference type="KEGG" id="tbw:NCTC13354_00983"/>
<dbReference type="InterPro" id="IPR015797">
    <property type="entry name" value="NUDIX_hydrolase-like_dom_sf"/>
</dbReference>
<dbReference type="PROSITE" id="PS51462">
    <property type="entry name" value="NUDIX"/>
    <property type="match status" value="1"/>
</dbReference>